<comment type="pathway">
    <text evidence="1 14">Amino-acid biosynthesis; L-isoleucine biosynthesis; L-isoleucine from 2-oxobutanoate: step 1/4.</text>
</comment>
<dbReference type="GO" id="GO:0005948">
    <property type="term" value="C:acetolactate synthase complex"/>
    <property type="evidence" value="ECO:0007669"/>
    <property type="project" value="TreeGrafter"/>
</dbReference>
<evidence type="ECO:0000256" key="12">
    <source>
        <dbReference type="ARBA" id="ARBA00023304"/>
    </source>
</evidence>
<dbReference type="Proteomes" id="UP000290244">
    <property type="component" value="Chromosome"/>
</dbReference>
<keyword evidence="6" id="KW-0285">Flavoprotein</keyword>
<dbReference type="EMBL" id="CP034759">
    <property type="protein sequence ID" value="QBG35037.1"/>
    <property type="molecule type" value="Genomic_DNA"/>
</dbReference>
<dbReference type="Pfam" id="PF02776">
    <property type="entry name" value="TPP_enzyme_N"/>
    <property type="match status" value="1"/>
</dbReference>
<dbReference type="GO" id="GO:0009099">
    <property type="term" value="P:L-valine biosynthetic process"/>
    <property type="evidence" value="ECO:0007669"/>
    <property type="project" value="UniProtKB-UniPathway"/>
</dbReference>
<evidence type="ECO:0000256" key="1">
    <source>
        <dbReference type="ARBA" id="ARBA00004974"/>
    </source>
</evidence>
<feature type="domain" description="Thiamine pyrophosphate enzyme central" evidence="15">
    <location>
        <begin position="198"/>
        <end position="333"/>
    </location>
</feature>
<proteinExistence type="inferred from homology"/>
<evidence type="ECO:0000256" key="9">
    <source>
        <dbReference type="ARBA" id="ARBA00022827"/>
    </source>
</evidence>
<evidence type="ECO:0000313" key="19">
    <source>
        <dbReference type="Proteomes" id="UP000290244"/>
    </source>
</evidence>
<evidence type="ECO:0000313" key="18">
    <source>
        <dbReference type="EMBL" id="QBG35037.1"/>
    </source>
</evidence>
<comment type="similarity">
    <text evidence="3 14">Belongs to the TPP enzyme family.</text>
</comment>
<evidence type="ECO:0000256" key="5">
    <source>
        <dbReference type="ARBA" id="ARBA00022605"/>
    </source>
</evidence>
<dbReference type="KEGG" id="lsd:EMK97_04455"/>
<keyword evidence="9" id="KW-0274">FAD</keyword>
<dbReference type="Gene3D" id="3.40.50.970">
    <property type="match status" value="2"/>
</dbReference>
<dbReference type="GO" id="GO:0000287">
    <property type="term" value="F:magnesium ion binding"/>
    <property type="evidence" value="ECO:0007669"/>
    <property type="project" value="UniProtKB-UniRule"/>
</dbReference>
<evidence type="ECO:0000259" key="16">
    <source>
        <dbReference type="Pfam" id="PF02775"/>
    </source>
</evidence>
<evidence type="ECO:0000256" key="3">
    <source>
        <dbReference type="ARBA" id="ARBA00007812"/>
    </source>
</evidence>
<dbReference type="OrthoDB" id="9785953at2"/>
<dbReference type="RefSeq" id="WP_130599822.1">
    <property type="nucleotide sequence ID" value="NZ_CP034759.1"/>
</dbReference>
<evidence type="ECO:0000259" key="15">
    <source>
        <dbReference type="Pfam" id="PF00205"/>
    </source>
</evidence>
<dbReference type="GO" id="GO:0003984">
    <property type="term" value="F:acetolactate synthase activity"/>
    <property type="evidence" value="ECO:0007669"/>
    <property type="project" value="UniProtKB-EC"/>
</dbReference>
<dbReference type="PROSITE" id="PS00187">
    <property type="entry name" value="TPP_ENZYMES"/>
    <property type="match status" value="1"/>
</dbReference>
<gene>
    <name evidence="18" type="ORF">EMK97_04455</name>
</gene>
<evidence type="ECO:0000256" key="4">
    <source>
        <dbReference type="ARBA" id="ARBA00013145"/>
    </source>
</evidence>
<evidence type="ECO:0000256" key="8">
    <source>
        <dbReference type="ARBA" id="ARBA00022723"/>
    </source>
</evidence>
<dbReference type="GO" id="GO:0030976">
    <property type="term" value="F:thiamine pyrophosphate binding"/>
    <property type="evidence" value="ECO:0007669"/>
    <property type="project" value="UniProtKB-UniRule"/>
</dbReference>
<dbReference type="PANTHER" id="PTHR18968">
    <property type="entry name" value="THIAMINE PYROPHOSPHATE ENZYMES"/>
    <property type="match status" value="1"/>
</dbReference>
<dbReference type="Gene3D" id="3.40.50.1220">
    <property type="entry name" value="TPP-binding domain"/>
    <property type="match status" value="1"/>
</dbReference>
<dbReference type="FunFam" id="3.40.50.970:FF:000007">
    <property type="entry name" value="Acetolactate synthase"/>
    <property type="match status" value="1"/>
</dbReference>
<evidence type="ECO:0000256" key="14">
    <source>
        <dbReference type="RuleBase" id="RU003591"/>
    </source>
</evidence>
<keyword evidence="10 14" id="KW-0460">Magnesium</keyword>
<dbReference type="Pfam" id="PF00205">
    <property type="entry name" value="TPP_enzyme_M"/>
    <property type="match status" value="1"/>
</dbReference>
<name>A0A4P6P6H3_9GAMM</name>
<dbReference type="SUPFAM" id="SSF52467">
    <property type="entry name" value="DHS-like NAD/FAD-binding domain"/>
    <property type="match status" value="1"/>
</dbReference>
<dbReference type="NCBIfam" id="NF005058">
    <property type="entry name" value="PRK06466.1"/>
    <property type="match status" value="1"/>
</dbReference>
<dbReference type="Pfam" id="PF02775">
    <property type="entry name" value="TPP_enzyme_C"/>
    <property type="match status" value="1"/>
</dbReference>
<dbReference type="UniPathway" id="UPA00049">
    <property type="reaction ID" value="UER00059"/>
</dbReference>
<dbReference type="FunFam" id="3.40.50.1220:FF:000008">
    <property type="entry name" value="Acetolactate synthase"/>
    <property type="match status" value="1"/>
</dbReference>
<dbReference type="AlphaFoldDB" id="A0A4P6P6H3"/>
<dbReference type="InterPro" id="IPR012000">
    <property type="entry name" value="Thiamin_PyroP_enz_cen_dom"/>
</dbReference>
<keyword evidence="11 14" id="KW-0786">Thiamine pyrophosphate</keyword>
<dbReference type="SUPFAM" id="SSF52518">
    <property type="entry name" value="Thiamin diphosphate-binding fold (THDP-binding)"/>
    <property type="match status" value="2"/>
</dbReference>
<keyword evidence="12 14" id="KW-0100">Branched-chain amino acid biosynthesis</keyword>
<keyword evidence="5 14" id="KW-0028">Amino-acid biosynthesis</keyword>
<dbReference type="CDD" id="cd07035">
    <property type="entry name" value="TPP_PYR_POX_like"/>
    <property type="match status" value="1"/>
</dbReference>
<evidence type="ECO:0000259" key="17">
    <source>
        <dbReference type="Pfam" id="PF02776"/>
    </source>
</evidence>
<dbReference type="GO" id="GO:0050660">
    <property type="term" value="F:flavin adenine dinucleotide binding"/>
    <property type="evidence" value="ECO:0007669"/>
    <property type="project" value="InterPro"/>
</dbReference>
<dbReference type="InterPro" id="IPR039368">
    <property type="entry name" value="AHAS_TPP"/>
</dbReference>
<comment type="pathway">
    <text evidence="2 14">Amino-acid biosynthesis; L-valine biosynthesis; L-valine from pyruvate: step 1/4.</text>
</comment>
<dbReference type="InterPro" id="IPR012001">
    <property type="entry name" value="Thiamin_PyroP_enz_TPP-bd_dom"/>
</dbReference>
<dbReference type="PANTHER" id="PTHR18968:SF13">
    <property type="entry name" value="ACETOLACTATE SYNTHASE CATALYTIC SUBUNIT, MITOCHONDRIAL"/>
    <property type="match status" value="1"/>
</dbReference>
<evidence type="ECO:0000256" key="7">
    <source>
        <dbReference type="ARBA" id="ARBA00022679"/>
    </source>
</evidence>
<comment type="cofactor">
    <cofactor evidence="14">
        <name>Mg(2+)</name>
        <dbReference type="ChEBI" id="CHEBI:18420"/>
    </cofactor>
    <text evidence="14">Binds 1 Mg(2+) ion per subunit.</text>
</comment>
<evidence type="ECO:0000256" key="13">
    <source>
        <dbReference type="ARBA" id="ARBA00048670"/>
    </source>
</evidence>
<feature type="domain" description="Thiamine pyrophosphate enzyme TPP-binding" evidence="16">
    <location>
        <begin position="397"/>
        <end position="546"/>
    </location>
</feature>
<keyword evidence="7 14" id="KW-0808">Transferase</keyword>
<sequence length="575" mass="62806">MTEQLFSGAEMVVKSLSALNVKYIFGYPGGSVLDIYDAIFQQDEIEHILVRHEQAATHMADGYARATGEVGVVLATSGPGATNCVTGIATAYMDSIPMVVLAGQVATSLIGNDAFQETDIVGCTRPIIKHSFNCRTLADIPDAIAKAFYIASTGRPGPVVVELPKDILIPQNTGTFSINTDVKMRSYNPNVKGHPKQIRKAVKTIKEAKRLVVYSGGGIVLSDASALLTELVETLKAPITNTLMGLGGISGTHDNFIGMLGMHGSLEANKSMANADVILALGARFDDRVTNNVEKFCPNATIIHVDIDPTSISKTINAHVPVVGLVDVVIQQILDELKASEFEPDEEALSQWWQQINLWRDMKSISYTQKPDEKIKPQRVVEAMYRITNGEAYIASDVGQHQMFAAQYYAFEKPRQWINSGGAGTMGFGLPAAMGAKLAFPDKHVICITGDGSIQMNIQELSTCMQYNLPVVIVALNNRSLGMVRQWQDMVYGGRHSSSYMESLPDFCKLAESYGHVGIQIDTLDELDSKLEQAFSIKNKLVFVDVLVDEKEHVYPMHIRTGAIDDMWLAKGVKA</sequence>
<organism evidence="18 19">
    <name type="scientific">Litorilituus sediminis</name>
    <dbReference type="NCBI Taxonomy" id="718192"/>
    <lineage>
        <taxon>Bacteria</taxon>
        <taxon>Pseudomonadati</taxon>
        <taxon>Pseudomonadota</taxon>
        <taxon>Gammaproteobacteria</taxon>
        <taxon>Alteromonadales</taxon>
        <taxon>Colwelliaceae</taxon>
        <taxon>Litorilituus</taxon>
    </lineage>
</organism>
<dbReference type="InterPro" id="IPR000399">
    <property type="entry name" value="TPP-bd_CS"/>
</dbReference>
<accession>A0A4P6P6H3</accession>
<dbReference type="UniPathway" id="UPA00047">
    <property type="reaction ID" value="UER00055"/>
</dbReference>
<dbReference type="NCBIfam" id="TIGR00118">
    <property type="entry name" value="acolac_lg"/>
    <property type="match status" value="1"/>
</dbReference>
<dbReference type="GO" id="GO:0009097">
    <property type="term" value="P:isoleucine biosynthetic process"/>
    <property type="evidence" value="ECO:0007669"/>
    <property type="project" value="UniProtKB-UniPathway"/>
</dbReference>
<evidence type="ECO:0000256" key="10">
    <source>
        <dbReference type="ARBA" id="ARBA00022842"/>
    </source>
</evidence>
<reference evidence="18 19" key="1">
    <citation type="submission" date="2018-12" db="EMBL/GenBank/DDBJ databases">
        <title>Complete genome of Litorilituus sediminis.</title>
        <authorList>
            <person name="Liu A."/>
            <person name="Rong J."/>
        </authorList>
    </citation>
    <scope>NUCLEOTIDE SEQUENCE [LARGE SCALE GENOMIC DNA]</scope>
    <source>
        <strain evidence="18 19">JCM 17549</strain>
    </source>
</reference>
<dbReference type="InterPro" id="IPR029035">
    <property type="entry name" value="DHS-like_NAD/FAD-binding_dom"/>
</dbReference>
<evidence type="ECO:0000256" key="2">
    <source>
        <dbReference type="ARBA" id="ARBA00005025"/>
    </source>
</evidence>
<protein>
    <recommendedName>
        <fullName evidence="4 14">Acetolactate synthase</fullName>
        <ecNumber evidence="4 14">2.2.1.6</ecNumber>
    </recommendedName>
</protein>
<dbReference type="EC" id="2.2.1.6" evidence="4 14"/>
<dbReference type="InterPro" id="IPR045229">
    <property type="entry name" value="TPP_enz"/>
</dbReference>
<keyword evidence="8 14" id="KW-0479">Metal-binding</keyword>
<comment type="catalytic activity">
    <reaction evidence="13 14">
        <text>2 pyruvate + H(+) = (2S)-2-acetolactate + CO2</text>
        <dbReference type="Rhea" id="RHEA:25249"/>
        <dbReference type="ChEBI" id="CHEBI:15361"/>
        <dbReference type="ChEBI" id="CHEBI:15378"/>
        <dbReference type="ChEBI" id="CHEBI:16526"/>
        <dbReference type="ChEBI" id="CHEBI:58476"/>
        <dbReference type="EC" id="2.2.1.6"/>
    </reaction>
</comment>
<evidence type="ECO:0000256" key="11">
    <source>
        <dbReference type="ARBA" id="ARBA00023052"/>
    </source>
</evidence>
<dbReference type="InterPro" id="IPR029061">
    <property type="entry name" value="THDP-binding"/>
</dbReference>
<dbReference type="InterPro" id="IPR012846">
    <property type="entry name" value="Acetolactate_synth_lsu"/>
</dbReference>
<evidence type="ECO:0000256" key="6">
    <source>
        <dbReference type="ARBA" id="ARBA00022630"/>
    </source>
</evidence>
<dbReference type="CDD" id="cd02015">
    <property type="entry name" value="TPP_AHAS"/>
    <property type="match status" value="1"/>
</dbReference>
<keyword evidence="19" id="KW-1185">Reference proteome</keyword>
<dbReference type="FunFam" id="3.40.50.970:FF:000016">
    <property type="entry name" value="Acetolactate synthase"/>
    <property type="match status" value="1"/>
</dbReference>
<feature type="domain" description="Thiamine pyrophosphate enzyme N-terminal TPP-binding" evidence="17">
    <location>
        <begin position="7"/>
        <end position="120"/>
    </location>
</feature>
<dbReference type="InterPro" id="IPR011766">
    <property type="entry name" value="TPP_enzyme_TPP-bd"/>
</dbReference>
<comment type="cofactor">
    <cofactor evidence="14">
        <name>thiamine diphosphate</name>
        <dbReference type="ChEBI" id="CHEBI:58937"/>
    </cofactor>
    <text evidence="14">Binds 1 thiamine pyrophosphate per subunit.</text>
</comment>